<comment type="caution">
    <text evidence="1">The sequence shown here is derived from an EMBL/GenBank/DDBJ whole genome shotgun (WGS) entry which is preliminary data.</text>
</comment>
<proteinExistence type="predicted"/>
<dbReference type="Proteomes" id="UP000887222">
    <property type="component" value="Unassembled WGS sequence"/>
</dbReference>
<accession>A0ABQ4QAN4</accession>
<organism evidence="1 2">
    <name type="scientific">Noviherbaspirillum aridicola</name>
    <dbReference type="NCBI Taxonomy" id="2849687"/>
    <lineage>
        <taxon>Bacteria</taxon>
        <taxon>Pseudomonadati</taxon>
        <taxon>Pseudomonadota</taxon>
        <taxon>Betaproteobacteria</taxon>
        <taxon>Burkholderiales</taxon>
        <taxon>Oxalobacteraceae</taxon>
        <taxon>Noviherbaspirillum</taxon>
    </lineage>
</organism>
<gene>
    <name evidence="1" type="ORF">NCCP691_38690</name>
</gene>
<reference evidence="1 2" key="1">
    <citation type="journal article" date="2022" name="Int. J. Syst. Evol. Microbiol.">
        <title>Noviherbaspirillum aridicola sp. nov., isolated from an arid soil in Pakistan.</title>
        <authorList>
            <person name="Khan I.U."/>
            <person name="Saqib M."/>
            <person name="Amin A."/>
            <person name="Hussain F."/>
            <person name="Li L."/>
            <person name="Liu Y.H."/>
            <person name="Fang B.Z."/>
            <person name="Ahmed I."/>
            <person name="Li W.J."/>
        </authorList>
    </citation>
    <scope>NUCLEOTIDE SEQUENCE [LARGE SCALE GENOMIC DNA]</scope>
    <source>
        <strain evidence="1 2">NCCP-691</strain>
    </source>
</reference>
<sequence>MPACIAAHKAREVRAMPGWRSIAWRSRGKARECCRIEKTAANELKFNQPEAGLLFVERKW</sequence>
<evidence type="ECO:0000313" key="2">
    <source>
        <dbReference type="Proteomes" id="UP000887222"/>
    </source>
</evidence>
<name>A0ABQ4QAN4_9BURK</name>
<keyword evidence="2" id="KW-1185">Reference proteome</keyword>
<dbReference type="EMBL" id="BPMK01000021">
    <property type="protein sequence ID" value="GIZ53855.1"/>
    <property type="molecule type" value="Genomic_DNA"/>
</dbReference>
<protein>
    <submittedName>
        <fullName evidence="1">Uncharacterized protein</fullName>
    </submittedName>
</protein>
<evidence type="ECO:0000313" key="1">
    <source>
        <dbReference type="EMBL" id="GIZ53855.1"/>
    </source>
</evidence>